<protein>
    <submittedName>
        <fullName evidence="2">Phosphatase PAP2 family protein</fullName>
    </submittedName>
</protein>
<feature type="transmembrane region" description="Helical" evidence="1">
    <location>
        <begin position="113"/>
        <end position="133"/>
    </location>
</feature>
<feature type="transmembrane region" description="Helical" evidence="1">
    <location>
        <begin position="45"/>
        <end position="64"/>
    </location>
</feature>
<feature type="transmembrane region" description="Helical" evidence="1">
    <location>
        <begin position="20"/>
        <end position="38"/>
    </location>
</feature>
<keyword evidence="1" id="KW-0472">Membrane</keyword>
<keyword evidence="1" id="KW-0812">Transmembrane</keyword>
<proteinExistence type="predicted"/>
<reference evidence="2 3" key="1">
    <citation type="submission" date="2024-09" db="EMBL/GenBank/DDBJ databases">
        <authorList>
            <person name="Sun Q."/>
            <person name="Mori K."/>
        </authorList>
    </citation>
    <scope>NUCLEOTIDE SEQUENCE [LARGE SCALE GENOMIC DNA]</scope>
    <source>
        <strain evidence="2 3">ATCC 51272</strain>
    </source>
</reference>
<keyword evidence="3" id="KW-1185">Reference proteome</keyword>
<dbReference type="EMBL" id="JBHLZF010000002">
    <property type="protein sequence ID" value="MFB9898291.1"/>
    <property type="molecule type" value="Genomic_DNA"/>
</dbReference>
<comment type="caution">
    <text evidence="2">The sequence shown here is derived from an EMBL/GenBank/DDBJ whole genome shotgun (WGS) entry which is preliminary data.</text>
</comment>
<evidence type="ECO:0000313" key="2">
    <source>
        <dbReference type="EMBL" id="MFB9898291.1"/>
    </source>
</evidence>
<organism evidence="2 3">
    <name type="scientific">Hallella seregens ATCC 51272</name>
    <dbReference type="NCBI Taxonomy" id="1336250"/>
    <lineage>
        <taxon>Bacteria</taxon>
        <taxon>Pseudomonadati</taxon>
        <taxon>Bacteroidota</taxon>
        <taxon>Bacteroidia</taxon>
        <taxon>Bacteroidales</taxon>
        <taxon>Prevotellaceae</taxon>
        <taxon>Hallella</taxon>
    </lineage>
</organism>
<evidence type="ECO:0000313" key="3">
    <source>
        <dbReference type="Proteomes" id="UP001589688"/>
    </source>
</evidence>
<evidence type="ECO:0000256" key="1">
    <source>
        <dbReference type="SAM" id="Phobius"/>
    </source>
</evidence>
<keyword evidence="1" id="KW-1133">Transmembrane helix</keyword>
<feature type="transmembrane region" description="Helical" evidence="1">
    <location>
        <begin position="145"/>
        <end position="172"/>
    </location>
</feature>
<dbReference type="RefSeq" id="WP_005845381.1">
    <property type="nucleotide sequence ID" value="NZ_JBHLZF010000002.1"/>
</dbReference>
<sequence>MKEKNIILTARVMSMLLTPFYLPLVGLIALFMFSYMSLMPWQYKLMVVGMVYLFTILLPTLLIHGYRRYQGWTPLELGRKERRMVPYIIAILCYFACYYLMSMMRIPQFMANILVAALVIQVVCAVINVWWKISTHTAAIGGFEGALLAFSVIFAFNPLWWFCVILIIAGMVGSSRMILRQHTLMQVVAGFLVGMVAGFWMII</sequence>
<feature type="transmembrane region" description="Helical" evidence="1">
    <location>
        <begin position="84"/>
        <end position="101"/>
    </location>
</feature>
<feature type="transmembrane region" description="Helical" evidence="1">
    <location>
        <begin position="184"/>
        <end position="202"/>
    </location>
</feature>
<dbReference type="Gene3D" id="1.20.144.10">
    <property type="entry name" value="Phosphatidic acid phosphatase type 2/haloperoxidase"/>
    <property type="match status" value="1"/>
</dbReference>
<dbReference type="Proteomes" id="UP001589688">
    <property type="component" value="Unassembled WGS sequence"/>
</dbReference>
<accession>A0ABV5ZLL5</accession>
<name>A0ABV5ZLL5_9BACT</name>
<gene>
    <name evidence="2" type="ORF">ACFFK8_10940</name>
</gene>